<dbReference type="VEuPathDB" id="TrichDB:TVAG_214900"/>
<protein>
    <submittedName>
        <fullName evidence="2">Unconventional myosin heavy chain, putative</fullName>
    </submittedName>
</protein>
<evidence type="ECO:0000313" key="2">
    <source>
        <dbReference type="EMBL" id="EAY19265.1"/>
    </source>
</evidence>
<dbReference type="InParanoid" id="A2DK94"/>
<gene>
    <name evidence="2" type="ORF">TVAG_214900</name>
</gene>
<dbReference type="EMBL" id="DS113210">
    <property type="protein sequence ID" value="EAY19265.1"/>
    <property type="molecule type" value="Genomic_DNA"/>
</dbReference>
<feature type="compositionally biased region" description="Basic and acidic residues" evidence="1">
    <location>
        <begin position="29"/>
        <end position="68"/>
    </location>
</feature>
<evidence type="ECO:0000256" key="1">
    <source>
        <dbReference type="SAM" id="MobiDB-lite"/>
    </source>
</evidence>
<organism evidence="2 3">
    <name type="scientific">Trichomonas vaginalis (strain ATCC PRA-98 / G3)</name>
    <dbReference type="NCBI Taxonomy" id="412133"/>
    <lineage>
        <taxon>Eukaryota</taxon>
        <taxon>Metamonada</taxon>
        <taxon>Parabasalia</taxon>
        <taxon>Trichomonadida</taxon>
        <taxon>Trichomonadidae</taxon>
        <taxon>Trichomonas</taxon>
    </lineage>
</organism>
<reference evidence="2" key="1">
    <citation type="submission" date="2006-10" db="EMBL/GenBank/DDBJ databases">
        <authorList>
            <person name="Amadeo P."/>
            <person name="Zhao Q."/>
            <person name="Wortman J."/>
            <person name="Fraser-Liggett C."/>
            <person name="Carlton J."/>
        </authorList>
    </citation>
    <scope>NUCLEOTIDE SEQUENCE</scope>
    <source>
        <strain evidence="2">G3</strain>
    </source>
</reference>
<dbReference type="AlphaFoldDB" id="A2DK94"/>
<dbReference type="KEGG" id="tva:5464790"/>
<dbReference type="RefSeq" id="XP_001580251.1">
    <property type="nucleotide sequence ID" value="XM_001580201.1"/>
</dbReference>
<dbReference type="VEuPathDB" id="TrichDB:TVAGG3_0170950"/>
<feature type="region of interest" description="Disordered" evidence="1">
    <location>
        <begin position="89"/>
        <end position="114"/>
    </location>
</feature>
<dbReference type="SMR" id="A2DK94"/>
<reference evidence="2" key="2">
    <citation type="journal article" date="2007" name="Science">
        <title>Draft genome sequence of the sexually transmitted pathogen Trichomonas vaginalis.</title>
        <authorList>
            <person name="Carlton J.M."/>
            <person name="Hirt R.P."/>
            <person name="Silva J.C."/>
            <person name="Delcher A.L."/>
            <person name="Schatz M."/>
            <person name="Zhao Q."/>
            <person name="Wortman J.R."/>
            <person name="Bidwell S.L."/>
            <person name="Alsmark U.C.M."/>
            <person name="Besteiro S."/>
            <person name="Sicheritz-Ponten T."/>
            <person name="Noel C.J."/>
            <person name="Dacks J.B."/>
            <person name="Foster P.G."/>
            <person name="Simillion C."/>
            <person name="Van de Peer Y."/>
            <person name="Miranda-Saavedra D."/>
            <person name="Barton G.J."/>
            <person name="Westrop G.D."/>
            <person name="Mueller S."/>
            <person name="Dessi D."/>
            <person name="Fiori P.L."/>
            <person name="Ren Q."/>
            <person name="Paulsen I."/>
            <person name="Zhang H."/>
            <person name="Bastida-Corcuera F.D."/>
            <person name="Simoes-Barbosa A."/>
            <person name="Brown M.T."/>
            <person name="Hayes R.D."/>
            <person name="Mukherjee M."/>
            <person name="Okumura C.Y."/>
            <person name="Schneider R."/>
            <person name="Smith A.J."/>
            <person name="Vanacova S."/>
            <person name="Villalvazo M."/>
            <person name="Haas B.J."/>
            <person name="Pertea M."/>
            <person name="Feldblyum T.V."/>
            <person name="Utterback T.R."/>
            <person name="Shu C.L."/>
            <person name="Osoegawa K."/>
            <person name="de Jong P.J."/>
            <person name="Hrdy I."/>
            <person name="Horvathova L."/>
            <person name="Zubacova Z."/>
            <person name="Dolezal P."/>
            <person name="Malik S.B."/>
            <person name="Logsdon J.M. Jr."/>
            <person name="Henze K."/>
            <person name="Gupta A."/>
            <person name="Wang C.C."/>
            <person name="Dunne R.L."/>
            <person name="Upcroft J.A."/>
            <person name="Upcroft P."/>
            <person name="White O."/>
            <person name="Salzberg S.L."/>
            <person name="Tang P."/>
            <person name="Chiu C.-H."/>
            <person name="Lee Y.-S."/>
            <person name="Embley T.M."/>
            <person name="Coombs G.H."/>
            <person name="Mottram J.C."/>
            <person name="Tachezy J."/>
            <person name="Fraser-Liggett C.M."/>
            <person name="Johnson P.J."/>
        </authorList>
    </citation>
    <scope>NUCLEOTIDE SEQUENCE [LARGE SCALE GENOMIC DNA]</scope>
    <source>
        <strain evidence="2">G3</strain>
    </source>
</reference>
<feature type="compositionally biased region" description="Basic and acidic residues" evidence="1">
    <location>
        <begin position="92"/>
        <end position="114"/>
    </location>
</feature>
<name>A2DK94_TRIV3</name>
<dbReference type="Proteomes" id="UP000001542">
    <property type="component" value="Unassembled WGS sequence"/>
</dbReference>
<keyword evidence="3" id="KW-1185">Reference proteome</keyword>
<accession>A2DK94</accession>
<sequence length="114" mass="13918">MGKDQTKIVFDADSRRNFLLANRHAREIRKNKAIKRNQERLKEERKERQRQRREQDEEFARELSEKQRKLGIKPMDIISQRYQYSIPTVEVEATKPEEPEKEEPHVEEEKKEEK</sequence>
<evidence type="ECO:0000313" key="3">
    <source>
        <dbReference type="Proteomes" id="UP000001542"/>
    </source>
</evidence>
<feature type="region of interest" description="Disordered" evidence="1">
    <location>
        <begin position="29"/>
        <end position="69"/>
    </location>
</feature>
<proteinExistence type="predicted"/>